<evidence type="ECO:0000313" key="3">
    <source>
        <dbReference type="Proteomes" id="UP001346149"/>
    </source>
</evidence>
<gene>
    <name evidence="2" type="ORF">SAY86_006491</name>
</gene>
<feature type="region of interest" description="Disordered" evidence="1">
    <location>
        <begin position="67"/>
        <end position="97"/>
    </location>
</feature>
<evidence type="ECO:0000256" key="1">
    <source>
        <dbReference type="SAM" id="MobiDB-lite"/>
    </source>
</evidence>
<sequence>MFHESFTERYLSTTKCLTHDWIRSDTICQRFIQGLNRSVSCILNGMGCDTDIEDTIHIAYECERIVENPPPQDHVQNIKDMEEEDEDDEESNTSQNH</sequence>
<evidence type="ECO:0000313" key="2">
    <source>
        <dbReference type="EMBL" id="KAK4778963.1"/>
    </source>
</evidence>
<organism evidence="2 3">
    <name type="scientific">Trapa natans</name>
    <name type="common">Water chestnut</name>
    <dbReference type="NCBI Taxonomy" id="22666"/>
    <lineage>
        <taxon>Eukaryota</taxon>
        <taxon>Viridiplantae</taxon>
        <taxon>Streptophyta</taxon>
        <taxon>Embryophyta</taxon>
        <taxon>Tracheophyta</taxon>
        <taxon>Spermatophyta</taxon>
        <taxon>Magnoliopsida</taxon>
        <taxon>eudicotyledons</taxon>
        <taxon>Gunneridae</taxon>
        <taxon>Pentapetalae</taxon>
        <taxon>rosids</taxon>
        <taxon>malvids</taxon>
        <taxon>Myrtales</taxon>
        <taxon>Lythraceae</taxon>
        <taxon>Trapa</taxon>
    </lineage>
</organism>
<feature type="compositionally biased region" description="Acidic residues" evidence="1">
    <location>
        <begin position="81"/>
        <end position="91"/>
    </location>
</feature>
<accession>A0AAN7KYY1</accession>
<dbReference type="Proteomes" id="UP001346149">
    <property type="component" value="Unassembled WGS sequence"/>
</dbReference>
<protein>
    <submittedName>
        <fullName evidence="2">Uncharacterized protein</fullName>
    </submittedName>
</protein>
<dbReference type="EMBL" id="JAXQNO010000017">
    <property type="protein sequence ID" value="KAK4778963.1"/>
    <property type="molecule type" value="Genomic_DNA"/>
</dbReference>
<proteinExistence type="predicted"/>
<name>A0AAN7KYY1_TRANT</name>
<dbReference type="AlphaFoldDB" id="A0AAN7KYY1"/>
<keyword evidence="3" id="KW-1185">Reference proteome</keyword>
<comment type="caution">
    <text evidence="2">The sequence shown here is derived from an EMBL/GenBank/DDBJ whole genome shotgun (WGS) entry which is preliminary data.</text>
</comment>
<reference evidence="2 3" key="1">
    <citation type="journal article" date="2023" name="Hortic Res">
        <title>Pangenome of water caltrop reveals structural variations and asymmetric subgenome divergence after allopolyploidization.</title>
        <authorList>
            <person name="Zhang X."/>
            <person name="Chen Y."/>
            <person name="Wang L."/>
            <person name="Yuan Y."/>
            <person name="Fang M."/>
            <person name="Shi L."/>
            <person name="Lu R."/>
            <person name="Comes H.P."/>
            <person name="Ma Y."/>
            <person name="Chen Y."/>
            <person name="Huang G."/>
            <person name="Zhou Y."/>
            <person name="Zheng Z."/>
            <person name="Qiu Y."/>
        </authorList>
    </citation>
    <scope>NUCLEOTIDE SEQUENCE [LARGE SCALE GENOMIC DNA]</scope>
    <source>
        <strain evidence="2">F231</strain>
    </source>
</reference>